<organism evidence="3 4">
    <name type="scientific">Entomortierella parvispora</name>
    <dbReference type="NCBI Taxonomy" id="205924"/>
    <lineage>
        <taxon>Eukaryota</taxon>
        <taxon>Fungi</taxon>
        <taxon>Fungi incertae sedis</taxon>
        <taxon>Mucoromycota</taxon>
        <taxon>Mortierellomycotina</taxon>
        <taxon>Mortierellomycetes</taxon>
        <taxon>Mortierellales</taxon>
        <taxon>Mortierellaceae</taxon>
        <taxon>Entomortierella</taxon>
    </lineage>
</organism>
<comment type="caution">
    <text evidence="3">The sequence shown here is derived from an EMBL/GenBank/DDBJ whole genome shotgun (WGS) entry which is preliminary data.</text>
</comment>
<feature type="compositionally biased region" description="Polar residues" evidence="1">
    <location>
        <begin position="135"/>
        <end position="144"/>
    </location>
</feature>
<feature type="transmembrane region" description="Helical" evidence="2">
    <location>
        <begin position="199"/>
        <end position="221"/>
    </location>
</feature>
<feature type="compositionally biased region" description="Polar residues" evidence="1">
    <location>
        <begin position="95"/>
        <end position="105"/>
    </location>
</feature>
<keyword evidence="2" id="KW-0812">Transmembrane</keyword>
<dbReference type="AlphaFoldDB" id="A0A9P3HIH9"/>
<dbReference type="Proteomes" id="UP000827284">
    <property type="component" value="Unassembled WGS sequence"/>
</dbReference>
<name>A0A9P3HIH9_9FUNG</name>
<proteinExistence type="predicted"/>
<feature type="region of interest" description="Disordered" evidence="1">
    <location>
        <begin position="166"/>
        <end position="185"/>
    </location>
</feature>
<keyword evidence="4" id="KW-1185">Reference proteome</keyword>
<evidence type="ECO:0000313" key="4">
    <source>
        <dbReference type="Proteomes" id="UP000827284"/>
    </source>
</evidence>
<reference evidence="3" key="1">
    <citation type="submission" date="2021-11" db="EMBL/GenBank/DDBJ databases">
        <authorList>
            <person name="Herlambang A."/>
            <person name="Guo Y."/>
            <person name="Takashima Y."/>
            <person name="Nishizawa T."/>
        </authorList>
    </citation>
    <scope>NUCLEOTIDE SEQUENCE</scope>
    <source>
        <strain evidence="3">E1425</strain>
    </source>
</reference>
<evidence type="ECO:0000256" key="1">
    <source>
        <dbReference type="SAM" id="MobiDB-lite"/>
    </source>
</evidence>
<feature type="compositionally biased region" description="Pro residues" evidence="1">
    <location>
        <begin position="72"/>
        <end position="88"/>
    </location>
</feature>
<dbReference type="OrthoDB" id="2384767at2759"/>
<evidence type="ECO:0000313" key="3">
    <source>
        <dbReference type="EMBL" id="GJJ77241.1"/>
    </source>
</evidence>
<dbReference type="EMBL" id="BQFW01000013">
    <property type="protein sequence ID" value="GJJ77241.1"/>
    <property type="molecule type" value="Genomic_DNA"/>
</dbReference>
<accession>A0A9P3HIH9</accession>
<evidence type="ECO:0000256" key="2">
    <source>
        <dbReference type="SAM" id="Phobius"/>
    </source>
</evidence>
<gene>
    <name evidence="3" type="ORF">EMPS_09600</name>
</gene>
<keyword evidence="2" id="KW-0472">Membrane</keyword>
<sequence>MSSIDKKQPMAGWGVPADEQQTFGNQAPFADSQPSSSAIDGGQDETVPFVAHQPFHPPALEHPSVRMQIPSDAPPVYTPKPTAPPPSEPVFRNPQAPNAQPSVPATVSAAPRGPYSPPAPQEIPYQQVAPPQVPFSPSQNQSYQPPFVSQAPMPTNYGAINTPYPNSNNYAPLPPGPLPHHPAEDTPIRRRRRKMKAKGGSCCSCCCFMIILIILMCWYFSKSFDGILDGSCWAPANAPKSVKTQLIEATPTVGFKIEVIDGIVGNILVQEYESDDKTIKVTMTMRASSTNLLNKMIFTNTTDPKLPYDNQFTTIHLEGSESDKRKLLRGNCAQVDVDILYPVGIKRKPVVTAGKLTLLGANGEMNIAMQEAKDAVTILDTFHAKLANGEINFHNLAVSSLTKFELANGRVLGTLKTSGAVEAALMSGPVDLSIDTTPLQSNWNNNELFVDVFSMSGAVTVDLANPFHGHFHLGSTIGKPAIWVAPGHNDTVQFNTADWDSVKGWVQHNSDPEPTTKLPLIKLRTLAGAVKLNVINKG</sequence>
<protein>
    <submittedName>
        <fullName evidence="3">Uncharacterized protein</fullName>
    </submittedName>
</protein>
<feature type="region of interest" description="Disordered" evidence="1">
    <location>
        <begin position="1"/>
        <end position="144"/>
    </location>
</feature>
<reference evidence="3" key="2">
    <citation type="journal article" date="2022" name="Microbiol. Resour. Announc.">
        <title>Whole-Genome Sequence of Entomortierella parvispora E1425, a Mucoromycotan Fungus Associated with Burkholderiaceae-Related Endosymbiotic Bacteria.</title>
        <authorList>
            <person name="Herlambang A."/>
            <person name="Guo Y."/>
            <person name="Takashima Y."/>
            <person name="Narisawa K."/>
            <person name="Ohta H."/>
            <person name="Nishizawa T."/>
        </authorList>
    </citation>
    <scope>NUCLEOTIDE SEQUENCE</scope>
    <source>
        <strain evidence="3">E1425</strain>
    </source>
</reference>
<keyword evidence="2" id="KW-1133">Transmembrane helix</keyword>